<evidence type="ECO:0000313" key="2">
    <source>
        <dbReference type="Proteomes" id="UP000586095"/>
    </source>
</evidence>
<organism evidence="1 2">
    <name type="scientific">Leucobacter aridicollis</name>
    <dbReference type="NCBI Taxonomy" id="283878"/>
    <lineage>
        <taxon>Bacteria</taxon>
        <taxon>Bacillati</taxon>
        <taxon>Actinomycetota</taxon>
        <taxon>Actinomycetes</taxon>
        <taxon>Micrococcales</taxon>
        <taxon>Microbacteriaceae</taxon>
        <taxon>Leucobacter</taxon>
    </lineage>
</organism>
<gene>
    <name evidence="1" type="ORF">BJ960_000091</name>
</gene>
<comment type="caution">
    <text evidence="1">The sequence shown here is derived from an EMBL/GenBank/DDBJ whole genome shotgun (WGS) entry which is preliminary data.</text>
</comment>
<dbReference type="RefSeq" id="WP_185985811.1">
    <property type="nucleotide sequence ID" value="NZ_BAAALZ010000004.1"/>
</dbReference>
<dbReference type="Proteomes" id="UP000586095">
    <property type="component" value="Unassembled WGS sequence"/>
</dbReference>
<sequence>MSSSTSRARREPGGSLRRRLRAALSYLHELTGEGAYAAYVAHAGRAHPGAEVLSEREFWRERYADEDANPGSRCC</sequence>
<dbReference type="EMBL" id="JACCBD010000001">
    <property type="protein sequence ID" value="NYD25288.1"/>
    <property type="molecule type" value="Genomic_DNA"/>
</dbReference>
<keyword evidence="2" id="KW-1185">Reference proteome</keyword>
<dbReference type="Pfam" id="PF04328">
    <property type="entry name" value="Sel_put"/>
    <property type="match status" value="1"/>
</dbReference>
<dbReference type="InterPro" id="IPR007423">
    <property type="entry name" value="Sel_put"/>
</dbReference>
<reference evidence="1 2" key="1">
    <citation type="submission" date="2020-07" db="EMBL/GenBank/DDBJ databases">
        <title>Sequencing the genomes of 1000 actinobacteria strains.</title>
        <authorList>
            <person name="Klenk H.-P."/>
        </authorList>
    </citation>
    <scope>NUCLEOTIDE SEQUENCE [LARGE SCALE GENOMIC DNA]</scope>
    <source>
        <strain evidence="1 2">DSM 17380</strain>
    </source>
</reference>
<accession>A0A852R2T7</accession>
<name>A0A852R2T7_9MICO</name>
<dbReference type="AlphaFoldDB" id="A0A852R2T7"/>
<evidence type="ECO:0000313" key="1">
    <source>
        <dbReference type="EMBL" id="NYD25288.1"/>
    </source>
</evidence>
<proteinExistence type="predicted"/>
<protein>
    <submittedName>
        <fullName evidence="1">Uncharacterized short protein YbdD (DUF466 family)</fullName>
    </submittedName>
</protein>